<accession>A0A4Y2V7B5</accession>
<dbReference type="AlphaFoldDB" id="A0A4Y2V7B5"/>
<organism evidence="2 3">
    <name type="scientific">Araneus ventricosus</name>
    <name type="common">Orbweaver spider</name>
    <name type="synonym">Epeira ventricosa</name>
    <dbReference type="NCBI Taxonomy" id="182803"/>
    <lineage>
        <taxon>Eukaryota</taxon>
        <taxon>Metazoa</taxon>
        <taxon>Ecdysozoa</taxon>
        <taxon>Arthropoda</taxon>
        <taxon>Chelicerata</taxon>
        <taxon>Arachnida</taxon>
        <taxon>Araneae</taxon>
        <taxon>Araneomorphae</taxon>
        <taxon>Entelegynae</taxon>
        <taxon>Araneoidea</taxon>
        <taxon>Araneidae</taxon>
        <taxon>Araneus</taxon>
    </lineage>
</organism>
<evidence type="ECO:0000313" key="3">
    <source>
        <dbReference type="Proteomes" id="UP000499080"/>
    </source>
</evidence>
<dbReference type="Proteomes" id="UP000499080">
    <property type="component" value="Unassembled WGS sequence"/>
</dbReference>
<evidence type="ECO:0000313" key="2">
    <source>
        <dbReference type="EMBL" id="GBO19627.1"/>
    </source>
</evidence>
<feature type="region of interest" description="Disordered" evidence="1">
    <location>
        <begin position="49"/>
        <end position="98"/>
    </location>
</feature>
<sequence length="174" mass="19500">MPQRVRQVCIQEASCKASEVERLSMSKINRTMIVSWVKDAKKNHKLLHRPGIEPAARGAGEHSTTEPPMPRKRVRQGKQMQKKPTSFASAGDRGPPAWRASILPLNHRCLESAFDRVKDAKNPTSFASAGNRARAARVAGEHSTTEPPMPRNVFDRCAFQKQAEVLEMERLSYV</sequence>
<reference evidence="2 3" key="1">
    <citation type="journal article" date="2019" name="Sci. Rep.">
        <title>Orb-weaving spider Araneus ventricosus genome elucidates the spidroin gene catalogue.</title>
        <authorList>
            <person name="Kono N."/>
            <person name="Nakamura H."/>
            <person name="Ohtoshi R."/>
            <person name="Moran D.A.P."/>
            <person name="Shinohara A."/>
            <person name="Yoshida Y."/>
            <person name="Fujiwara M."/>
            <person name="Mori M."/>
            <person name="Tomita M."/>
            <person name="Arakawa K."/>
        </authorList>
    </citation>
    <scope>NUCLEOTIDE SEQUENCE [LARGE SCALE GENOMIC DNA]</scope>
</reference>
<keyword evidence="3" id="KW-1185">Reference proteome</keyword>
<protein>
    <submittedName>
        <fullName evidence="2">Uncharacterized protein</fullName>
    </submittedName>
</protein>
<proteinExistence type="predicted"/>
<gene>
    <name evidence="2" type="ORF">AVEN_209985_1</name>
</gene>
<name>A0A4Y2V7B5_ARAVE</name>
<feature type="compositionally biased region" description="Polar residues" evidence="1">
    <location>
        <begin position="78"/>
        <end position="88"/>
    </location>
</feature>
<comment type="caution">
    <text evidence="2">The sequence shown here is derived from an EMBL/GenBank/DDBJ whole genome shotgun (WGS) entry which is preliminary data.</text>
</comment>
<evidence type="ECO:0000256" key="1">
    <source>
        <dbReference type="SAM" id="MobiDB-lite"/>
    </source>
</evidence>
<dbReference type="EMBL" id="BGPR01043088">
    <property type="protein sequence ID" value="GBO19627.1"/>
    <property type="molecule type" value="Genomic_DNA"/>
</dbReference>